<proteinExistence type="predicted"/>
<dbReference type="InParanoid" id="K3X3Z7"/>
<dbReference type="HOGENOM" id="CLU_579393_0_0_1"/>
<dbReference type="STRING" id="431595.K3X3Z7"/>
<evidence type="ECO:0000313" key="2">
    <source>
        <dbReference type="Proteomes" id="UP000019132"/>
    </source>
</evidence>
<evidence type="ECO:0000313" key="1">
    <source>
        <dbReference type="EnsemblProtists" id="PYU1_T011946"/>
    </source>
</evidence>
<reference evidence="2" key="1">
    <citation type="journal article" date="2010" name="Genome Biol.">
        <title>Genome sequence of the necrotrophic plant pathogen Pythium ultimum reveals original pathogenicity mechanisms and effector repertoire.</title>
        <authorList>
            <person name="Levesque C.A."/>
            <person name="Brouwer H."/>
            <person name="Cano L."/>
            <person name="Hamilton J.P."/>
            <person name="Holt C."/>
            <person name="Huitema E."/>
            <person name="Raffaele S."/>
            <person name="Robideau G.P."/>
            <person name="Thines M."/>
            <person name="Win J."/>
            <person name="Zerillo M.M."/>
            <person name="Beakes G.W."/>
            <person name="Boore J.L."/>
            <person name="Busam D."/>
            <person name="Dumas B."/>
            <person name="Ferriera S."/>
            <person name="Fuerstenberg S.I."/>
            <person name="Gachon C.M."/>
            <person name="Gaulin E."/>
            <person name="Govers F."/>
            <person name="Grenville-Briggs L."/>
            <person name="Horner N."/>
            <person name="Hostetler J."/>
            <person name="Jiang R.H."/>
            <person name="Johnson J."/>
            <person name="Krajaejun T."/>
            <person name="Lin H."/>
            <person name="Meijer H.J."/>
            <person name="Moore B."/>
            <person name="Morris P."/>
            <person name="Phuntmart V."/>
            <person name="Puiu D."/>
            <person name="Shetty J."/>
            <person name="Stajich J.E."/>
            <person name="Tripathy S."/>
            <person name="Wawra S."/>
            <person name="van West P."/>
            <person name="Whitty B.R."/>
            <person name="Coutinho P.M."/>
            <person name="Henrissat B."/>
            <person name="Martin F."/>
            <person name="Thomas P.D."/>
            <person name="Tyler B.M."/>
            <person name="De Vries R.P."/>
            <person name="Kamoun S."/>
            <person name="Yandell M."/>
            <person name="Tisserat N."/>
            <person name="Buell C.R."/>
        </authorList>
    </citation>
    <scope>NUCLEOTIDE SEQUENCE</scope>
    <source>
        <strain evidence="2">DAOM:BR144</strain>
    </source>
</reference>
<dbReference type="AlphaFoldDB" id="K3X3Z7"/>
<dbReference type="EMBL" id="GL376621">
    <property type="status" value="NOT_ANNOTATED_CDS"/>
    <property type="molecule type" value="Genomic_DNA"/>
</dbReference>
<dbReference type="VEuPathDB" id="FungiDB:PYU1_G011920"/>
<dbReference type="InterPro" id="IPR011990">
    <property type="entry name" value="TPR-like_helical_dom_sf"/>
</dbReference>
<name>K3X3Z7_GLOUD</name>
<dbReference type="eggNOG" id="ENOG502R3AN">
    <property type="taxonomic scope" value="Eukaryota"/>
</dbReference>
<dbReference type="Gene3D" id="1.25.40.10">
    <property type="entry name" value="Tetratricopeptide repeat domain"/>
    <property type="match status" value="1"/>
</dbReference>
<reference evidence="2" key="2">
    <citation type="submission" date="2010-04" db="EMBL/GenBank/DDBJ databases">
        <authorList>
            <person name="Buell R."/>
            <person name="Hamilton J."/>
            <person name="Hostetler J."/>
        </authorList>
    </citation>
    <scope>NUCLEOTIDE SEQUENCE [LARGE SCALE GENOMIC DNA]</scope>
    <source>
        <strain evidence="2">DAOM:BR144</strain>
    </source>
</reference>
<keyword evidence="2" id="KW-1185">Reference proteome</keyword>
<dbReference type="EnsemblProtists" id="PYU1_T011946">
    <property type="protein sequence ID" value="PYU1_T011946"/>
    <property type="gene ID" value="PYU1_G011920"/>
</dbReference>
<reference evidence="1" key="3">
    <citation type="submission" date="2015-02" db="UniProtKB">
        <authorList>
            <consortium name="EnsemblProtists"/>
        </authorList>
    </citation>
    <scope>IDENTIFICATION</scope>
    <source>
        <strain evidence="1">DAOM BR144</strain>
    </source>
</reference>
<protein>
    <submittedName>
        <fullName evidence="1">Uncharacterized protein</fullName>
    </submittedName>
</protein>
<organism evidence="1 2">
    <name type="scientific">Globisporangium ultimum (strain ATCC 200006 / CBS 805.95 / DAOM BR144)</name>
    <name type="common">Pythium ultimum</name>
    <dbReference type="NCBI Taxonomy" id="431595"/>
    <lineage>
        <taxon>Eukaryota</taxon>
        <taxon>Sar</taxon>
        <taxon>Stramenopiles</taxon>
        <taxon>Oomycota</taxon>
        <taxon>Peronosporomycetes</taxon>
        <taxon>Pythiales</taxon>
        <taxon>Pythiaceae</taxon>
        <taxon>Globisporangium</taxon>
    </lineage>
</organism>
<sequence length="472" mass="54880">MEYPENKKNPLLLLKLATLYIEFAAYRGALSVCTLLIEGYTHFKHINEAIFLSAVTAKALGKHKESAQYFQYLVEKPPHRINGYHLHLLAARELEKVSGMQELVRESYSQAYKAMIAMSPITASEKAAHEIYNSSRKNKNLRMQHWYQDDSTWFDLAKKMVQLNFPLLALSALEVVRQRHGNLLVDMLVLEGVCLHRIGDPIAAVGSLAQAIHVDYHSKLVQFLLQNWSEDWRLQFALENESARKIQQITRRYFNRTKWRAVAALLVEANRNYKACIIQCAWRKYVAVCALAVLKKECQERENAENVVMATHDEITIMKRLNAATMKIQTLHKIFLAKRERRIRQALCDRHTTILTNFSTYRAAAGRKFILKAWKLFVQIQETERENAAVVMQRRKLYARLLQKKHSQDKIIELCLSKKSASVKTLVLEGWKDFTKLLQREKQQGFSAFFAHMLRVVDTKLRYEGTRSRLKQ</sequence>
<dbReference type="SUPFAM" id="SSF48452">
    <property type="entry name" value="TPR-like"/>
    <property type="match status" value="1"/>
</dbReference>
<dbReference type="Proteomes" id="UP000019132">
    <property type="component" value="Unassembled WGS sequence"/>
</dbReference>
<accession>K3X3Z7</accession>